<sequence>AAIRLLFLINGKFSTISYFPARRPPSRCPRQPQIPPRRTHLHHLRLRHSSRHCSSRLRHQLLCYVYILQRRAALDESLPQESQRSTSIQGLLEKDSIAFVMMQGEFAE</sequence>
<evidence type="ECO:0000313" key="1">
    <source>
        <dbReference type="EMBL" id="EOY30601.1"/>
    </source>
</evidence>
<dbReference type="HOGENOM" id="CLU_2203850_0_0_1"/>
<name>A0A061GM38_THECC</name>
<dbReference type="Proteomes" id="UP000026915">
    <property type="component" value="Chromosome 9"/>
</dbReference>
<dbReference type="Gramene" id="EOY30601">
    <property type="protein sequence ID" value="EOY30601"/>
    <property type="gene ID" value="TCM_037752"/>
</dbReference>
<organism evidence="1 2">
    <name type="scientific">Theobroma cacao</name>
    <name type="common">Cacao</name>
    <name type="synonym">Cocoa</name>
    <dbReference type="NCBI Taxonomy" id="3641"/>
    <lineage>
        <taxon>Eukaryota</taxon>
        <taxon>Viridiplantae</taxon>
        <taxon>Streptophyta</taxon>
        <taxon>Embryophyta</taxon>
        <taxon>Tracheophyta</taxon>
        <taxon>Spermatophyta</taxon>
        <taxon>Magnoliopsida</taxon>
        <taxon>eudicotyledons</taxon>
        <taxon>Gunneridae</taxon>
        <taxon>Pentapetalae</taxon>
        <taxon>rosids</taxon>
        <taxon>malvids</taxon>
        <taxon>Malvales</taxon>
        <taxon>Malvaceae</taxon>
        <taxon>Byttnerioideae</taxon>
        <taxon>Theobroma</taxon>
    </lineage>
</organism>
<accession>A0A061GM38</accession>
<dbReference type="AlphaFoldDB" id="A0A061GM38"/>
<evidence type="ECO:0000313" key="2">
    <source>
        <dbReference type="Proteomes" id="UP000026915"/>
    </source>
</evidence>
<keyword evidence="2" id="KW-1185">Reference proteome</keyword>
<gene>
    <name evidence="1" type="ORF">TCM_037752</name>
</gene>
<reference evidence="1 2" key="1">
    <citation type="journal article" date="2013" name="Genome Biol.">
        <title>The genome sequence of the most widely cultivated cacao type and its use to identify candidate genes regulating pod color.</title>
        <authorList>
            <person name="Motamayor J.C."/>
            <person name="Mockaitis K."/>
            <person name="Schmutz J."/>
            <person name="Haiminen N."/>
            <person name="Iii D.L."/>
            <person name="Cornejo O."/>
            <person name="Findley S.D."/>
            <person name="Zheng P."/>
            <person name="Utro F."/>
            <person name="Royaert S."/>
            <person name="Saski C."/>
            <person name="Jenkins J."/>
            <person name="Podicheti R."/>
            <person name="Zhao M."/>
            <person name="Scheffler B.E."/>
            <person name="Stack J.C."/>
            <person name="Feltus F.A."/>
            <person name="Mustiga G.M."/>
            <person name="Amores F."/>
            <person name="Phillips W."/>
            <person name="Marelli J.P."/>
            <person name="May G.D."/>
            <person name="Shapiro H."/>
            <person name="Ma J."/>
            <person name="Bustamante C.D."/>
            <person name="Schnell R.J."/>
            <person name="Main D."/>
            <person name="Gilbert D."/>
            <person name="Parida L."/>
            <person name="Kuhn D.N."/>
        </authorList>
    </citation>
    <scope>NUCLEOTIDE SEQUENCE [LARGE SCALE GENOMIC DNA]</scope>
    <source>
        <strain evidence="2">cv. Matina 1-6</strain>
    </source>
</reference>
<feature type="non-terminal residue" evidence="1">
    <location>
        <position position="1"/>
    </location>
</feature>
<protein>
    <submittedName>
        <fullName evidence="1">Uncharacterized protein isoform 2</fullName>
    </submittedName>
</protein>
<proteinExistence type="predicted"/>
<dbReference type="EMBL" id="CM001887">
    <property type="protein sequence ID" value="EOY30601.1"/>
    <property type="molecule type" value="Genomic_DNA"/>
</dbReference>